<dbReference type="PANTHER" id="PTHR42877">
    <property type="entry name" value="L-ORNITHINE N(5)-MONOOXYGENASE-RELATED"/>
    <property type="match status" value="1"/>
</dbReference>
<evidence type="ECO:0000256" key="3">
    <source>
        <dbReference type="ARBA" id="ARBA00022827"/>
    </source>
</evidence>
<dbReference type="GO" id="GO:0004497">
    <property type="term" value="F:monooxygenase activity"/>
    <property type="evidence" value="ECO:0007669"/>
    <property type="project" value="UniProtKB-KW"/>
</dbReference>
<accession>A0ABR0T496</accession>
<evidence type="ECO:0000313" key="6">
    <source>
        <dbReference type="Proteomes" id="UP001338125"/>
    </source>
</evidence>
<dbReference type="InterPro" id="IPR036188">
    <property type="entry name" value="FAD/NAD-bd_sf"/>
</dbReference>
<evidence type="ECO:0000313" key="5">
    <source>
        <dbReference type="EMBL" id="KAK5998855.1"/>
    </source>
</evidence>
<name>A0ABR0T496_9HYPO</name>
<dbReference type="SUPFAM" id="SSF51905">
    <property type="entry name" value="FAD/NAD(P)-binding domain"/>
    <property type="match status" value="2"/>
</dbReference>
<evidence type="ECO:0000256" key="4">
    <source>
        <dbReference type="ARBA" id="ARBA00023002"/>
    </source>
</evidence>
<comment type="caution">
    <text evidence="5">The sequence shown here is derived from an EMBL/GenBank/DDBJ whole genome shotgun (WGS) entry which is preliminary data.</text>
</comment>
<evidence type="ECO:0000256" key="1">
    <source>
        <dbReference type="ARBA" id="ARBA00010139"/>
    </source>
</evidence>
<keyword evidence="4" id="KW-0560">Oxidoreductase</keyword>
<keyword evidence="5" id="KW-0503">Monooxygenase</keyword>
<dbReference type="InterPro" id="IPR051209">
    <property type="entry name" value="FAD-bind_Monooxygenase_sf"/>
</dbReference>
<keyword evidence="3" id="KW-0274">FAD</keyword>
<reference evidence="5 6" key="1">
    <citation type="submission" date="2024-01" db="EMBL/GenBank/DDBJ databases">
        <title>Complete genome of Cladobotryum mycophilum ATHUM6906.</title>
        <authorList>
            <person name="Christinaki A.C."/>
            <person name="Myridakis A.I."/>
            <person name="Kouvelis V.N."/>
        </authorList>
    </citation>
    <scope>NUCLEOTIDE SEQUENCE [LARGE SCALE GENOMIC DNA]</scope>
    <source>
        <strain evidence="5 6">ATHUM6906</strain>
    </source>
</reference>
<comment type="similarity">
    <text evidence="1">Belongs to the FAD-binding monooxygenase family.</text>
</comment>
<evidence type="ECO:0000256" key="2">
    <source>
        <dbReference type="ARBA" id="ARBA00022630"/>
    </source>
</evidence>
<dbReference type="Pfam" id="PF00743">
    <property type="entry name" value="FMO-like"/>
    <property type="match status" value="1"/>
</dbReference>
<dbReference type="Gene3D" id="3.50.50.60">
    <property type="entry name" value="FAD/NAD(P)-binding domain"/>
    <property type="match status" value="2"/>
</dbReference>
<organism evidence="5 6">
    <name type="scientific">Cladobotryum mycophilum</name>
    <dbReference type="NCBI Taxonomy" id="491253"/>
    <lineage>
        <taxon>Eukaryota</taxon>
        <taxon>Fungi</taxon>
        <taxon>Dikarya</taxon>
        <taxon>Ascomycota</taxon>
        <taxon>Pezizomycotina</taxon>
        <taxon>Sordariomycetes</taxon>
        <taxon>Hypocreomycetidae</taxon>
        <taxon>Hypocreales</taxon>
        <taxon>Hypocreaceae</taxon>
        <taxon>Cladobotryum</taxon>
    </lineage>
</organism>
<keyword evidence="2" id="KW-0285">Flavoprotein</keyword>
<dbReference type="EMBL" id="JAVFKD010000001">
    <property type="protein sequence ID" value="KAK5998855.1"/>
    <property type="molecule type" value="Genomic_DNA"/>
</dbReference>
<dbReference type="PANTHER" id="PTHR42877:SF10">
    <property type="entry name" value="L-ORNITHINE N(5)-OXYGENASE"/>
    <property type="match status" value="1"/>
</dbReference>
<dbReference type="InterPro" id="IPR020946">
    <property type="entry name" value="Flavin_mOase-like"/>
</dbReference>
<sequence>MSKSSETGTTYSQFACIGSGFSAIALGASLQRWYGITDVRFFERHSDLGGTWFANQYPGCACDVPSLLYSLSFAPNPAWKKSLATADELWQYIDKVADDYNLRPKMVFRATVEKCQWIEESHRWRLFVRDGNTGKVFVHESQFLYAGSGILVHPQKADIQGIDSFNGPVFHSSQWRHDVDLTDKNVALVALDRSPLDIPNNKFIQALYRNLPGFQAFVRLAAFLVMENEIRAFFMTSDGASFREDRRKKAEAYMKSQAPEKYHDLLIPEFEIGCKRRIFDSGYLKGLDADNVTLTDDRIVEVLPDGVRTDNGFTKADVIVLANGFETNSFCTNIEIIGRGGVTAEEHWKEHGGSEAYNSTSIHGFPNFFLMLGPNTATGHSSTLMAAENAINYSLRLIKPILQGKATAVDVKKDAEDEYVEQIQRDLQKTVFFSGCNSWYNKPADTTRRRRGVLSTIFRGFLWSGAFAATGGILLTGRNKGWDFDKYLPILREQIYHLQRTVKF</sequence>
<proteinExistence type="inferred from homology"/>
<dbReference type="Proteomes" id="UP001338125">
    <property type="component" value="Unassembled WGS sequence"/>
</dbReference>
<gene>
    <name evidence="5" type="ORF">PT974_01239</name>
</gene>
<protein>
    <submittedName>
        <fullName evidence="5">Baeyer-Villiger monooxygenase</fullName>
    </submittedName>
</protein>
<keyword evidence="6" id="KW-1185">Reference proteome</keyword>